<dbReference type="PRINTS" id="PR00753">
    <property type="entry name" value="ACCSYNTHASE"/>
</dbReference>
<evidence type="ECO:0000256" key="2">
    <source>
        <dbReference type="ARBA" id="ARBA00007441"/>
    </source>
</evidence>
<dbReference type="PANTHER" id="PTHR46383">
    <property type="entry name" value="ASPARTATE AMINOTRANSFERASE"/>
    <property type="match status" value="1"/>
</dbReference>
<evidence type="ECO:0000259" key="8">
    <source>
        <dbReference type="Pfam" id="PF00155"/>
    </source>
</evidence>
<dbReference type="SUPFAM" id="SSF53383">
    <property type="entry name" value="PLP-dependent transferases"/>
    <property type="match status" value="1"/>
</dbReference>
<dbReference type="GO" id="GO:0006520">
    <property type="term" value="P:amino acid metabolic process"/>
    <property type="evidence" value="ECO:0007669"/>
    <property type="project" value="InterPro"/>
</dbReference>
<evidence type="ECO:0000256" key="3">
    <source>
        <dbReference type="ARBA" id="ARBA00011738"/>
    </source>
</evidence>
<evidence type="ECO:0000256" key="5">
    <source>
        <dbReference type="ARBA" id="ARBA00022679"/>
    </source>
</evidence>
<dbReference type="InterPro" id="IPR015421">
    <property type="entry name" value="PyrdxlP-dep_Trfase_major"/>
</dbReference>
<gene>
    <name evidence="9" type="ORF">J9259_06595</name>
</gene>
<evidence type="ECO:0000256" key="1">
    <source>
        <dbReference type="ARBA" id="ARBA00001933"/>
    </source>
</evidence>
<dbReference type="InterPro" id="IPR015422">
    <property type="entry name" value="PyrdxlP-dep_Trfase_small"/>
</dbReference>
<dbReference type="CDD" id="cd00609">
    <property type="entry name" value="AAT_like"/>
    <property type="match status" value="1"/>
</dbReference>
<dbReference type="InterPro" id="IPR004839">
    <property type="entry name" value="Aminotransferase_I/II_large"/>
</dbReference>
<evidence type="ECO:0000313" key="9">
    <source>
        <dbReference type="EMBL" id="MBX8632167.1"/>
    </source>
</evidence>
<comment type="caution">
    <text evidence="9">The sequence shown here is derived from an EMBL/GenBank/DDBJ whole genome shotgun (WGS) entry which is preliminary data.</text>
</comment>
<keyword evidence="5 7" id="KW-0808">Transferase</keyword>
<dbReference type="Gene3D" id="3.90.1150.10">
    <property type="entry name" value="Aspartate Aminotransferase, domain 1"/>
    <property type="match status" value="1"/>
</dbReference>
<name>A0A8J7YK38_9ARCH</name>
<dbReference type="GO" id="GO:0030170">
    <property type="term" value="F:pyridoxal phosphate binding"/>
    <property type="evidence" value="ECO:0007669"/>
    <property type="project" value="InterPro"/>
</dbReference>
<dbReference type="Gene3D" id="3.40.640.10">
    <property type="entry name" value="Type I PLP-dependent aspartate aminotransferase-like (Major domain)"/>
    <property type="match status" value="1"/>
</dbReference>
<evidence type="ECO:0000313" key="10">
    <source>
        <dbReference type="Proteomes" id="UP000716004"/>
    </source>
</evidence>
<evidence type="ECO:0000256" key="4">
    <source>
        <dbReference type="ARBA" id="ARBA00022576"/>
    </source>
</evidence>
<accession>A0A8J7YK38</accession>
<keyword evidence="4 7" id="KW-0032">Aminotransferase</keyword>
<reference evidence="9" key="1">
    <citation type="submission" date="2021-04" db="EMBL/GenBank/DDBJ databases">
        <title>Genomic insights into ecological role and evolution of a novel Thermoplasmata order Candidatus Sysuiplasmatales.</title>
        <authorList>
            <person name="Yuan Y."/>
        </authorList>
    </citation>
    <scope>NUCLEOTIDE SEQUENCE</scope>
    <source>
        <strain evidence="9">YP2-bin.285</strain>
    </source>
</reference>
<dbReference type="AlphaFoldDB" id="A0A8J7YK38"/>
<dbReference type="Pfam" id="PF00155">
    <property type="entry name" value="Aminotran_1_2"/>
    <property type="match status" value="1"/>
</dbReference>
<evidence type="ECO:0000256" key="6">
    <source>
        <dbReference type="ARBA" id="ARBA00022898"/>
    </source>
</evidence>
<comment type="similarity">
    <text evidence="2 7">Belongs to the class-I pyridoxal-phosphate-dependent aminotransferase family.</text>
</comment>
<dbReference type="GO" id="GO:0008483">
    <property type="term" value="F:transaminase activity"/>
    <property type="evidence" value="ECO:0007669"/>
    <property type="project" value="UniProtKB-KW"/>
</dbReference>
<organism evidence="9 10">
    <name type="scientific">Candidatus Sysuiplasma superficiale</name>
    <dbReference type="NCBI Taxonomy" id="2823368"/>
    <lineage>
        <taxon>Archaea</taxon>
        <taxon>Methanobacteriati</taxon>
        <taxon>Thermoplasmatota</taxon>
        <taxon>Thermoplasmata</taxon>
        <taxon>Candidatus Sysuiplasmatales</taxon>
        <taxon>Candidatus Sysuiplasmataceae</taxon>
        <taxon>Candidatus Sysuiplasma</taxon>
    </lineage>
</organism>
<dbReference type="EC" id="2.6.1.-" evidence="7"/>
<dbReference type="PANTHER" id="PTHR46383:SF1">
    <property type="entry name" value="ASPARTATE AMINOTRANSFERASE"/>
    <property type="match status" value="1"/>
</dbReference>
<dbReference type="PROSITE" id="PS00105">
    <property type="entry name" value="AA_TRANSFER_CLASS_1"/>
    <property type="match status" value="1"/>
</dbReference>
<dbReference type="FunFam" id="3.40.640.10:FF:000033">
    <property type="entry name" value="Aspartate aminotransferase"/>
    <property type="match status" value="1"/>
</dbReference>
<dbReference type="Proteomes" id="UP000716004">
    <property type="component" value="Unassembled WGS sequence"/>
</dbReference>
<comment type="cofactor">
    <cofactor evidence="1 7">
        <name>pyridoxal 5'-phosphate</name>
        <dbReference type="ChEBI" id="CHEBI:597326"/>
    </cofactor>
</comment>
<dbReference type="InterPro" id="IPR050596">
    <property type="entry name" value="AspAT/PAT-like"/>
</dbReference>
<dbReference type="InterPro" id="IPR015424">
    <property type="entry name" value="PyrdxlP-dep_Trfase"/>
</dbReference>
<comment type="subunit">
    <text evidence="3">Homodimer.</text>
</comment>
<feature type="domain" description="Aminotransferase class I/classII large" evidence="8">
    <location>
        <begin position="26"/>
        <end position="379"/>
    </location>
</feature>
<sequence>MSFKLSGRAGEIDDEVFRIALGLPSDVLKLTAGEPDFPSSDFVNSAANASIGRGETHYTNPSGIPELREEIAGKLRKENDLSYSAEEIVVTPGSSPGIWLLMFALADRGDEILIPDPAWFHYSVLARLAGCVPKRLPLKKENGYRISAADIEELAGKKTKLMIINTPSNPTGRVMGREELSEIAAAAENSRMYVVSDEIYEKIVYPPHRHVSLASLPGMKERTIVVNGLSKGYAMMGWRIGFTASSAELASKLSSLLGYTMVCASSVSQNAAVEALRNRKSEEYARMMVEAWSRRRDLVIKAVKGSDGLIDMIPPDGAFYAWMNVSSSGMDGKTFASRLLKERKVGVLPGYLFGDTGRDFIRISFATSDDVVSEGMERIVDFIRSQSTAAKWAPSSTAGKAE</sequence>
<keyword evidence="6" id="KW-0663">Pyridoxal phosphate</keyword>
<proteinExistence type="inferred from homology"/>
<dbReference type="InterPro" id="IPR004838">
    <property type="entry name" value="NHTrfase_class1_PyrdxlP-BS"/>
</dbReference>
<dbReference type="EMBL" id="JAGVSJ010000016">
    <property type="protein sequence ID" value="MBX8632167.1"/>
    <property type="molecule type" value="Genomic_DNA"/>
</dbReference>
<evidence type="ECO:0000256" key="7">
    <source>
        <dbReference type="RuleBase" id="RU000481"/>
    </source>
</evidence>
<protein>
    <recommendedName>
        <fullName evidence="7">Aminotransferase</fullName>
        <ecNumber evidence="7">2.6.1.-</ecNumber>
    </recommendedName>
</protein>